<dbReference type="AlphaFoldDB" id="A0A0G1PIP7"/>
<gene>
    <name evidence="1" type="ORF">UX06_C0001G0029</name>
</gene>
<evidence type="ECO:0000313" key="1">
    <source>
        <dbReference type="EMBL" id="KKU05268.1"/>
    </source>
</evidence>
<protein>
    <submittedName>
        <fullName evidence="1">Uncharacterized protein</fullName>
    </submittedName>
</protein>
<proteinExistence type="predicted"/>
<organism evidence="1 2">
    <name type="scientific">Candidatus Giovannonibacteria bacterium GW2011_GWA2_45_21</name>
    <dbReference type="NCBI Taxonomy" id="1618649"/>
    <lineage>
        <taxon>Bacteria</taxon>
        <taxon>Candidatus Giovannoniibacteriota</taxon>
    </lineage>
</organism>
<sequence>MQFFSQGRIWNTGDSELVATSNWRECHVDTVPDWQRNHYYRTKDGKYFCVTEVKEEPGFFASLFGAQPRIEFRWEVLKDAEALGWRLQSDLGATPGTTTLIRNLGLAA</sequence>
<name>A0A0G1PIP7_9BACT</name>
<evidence type="ECO:0000313" key="2">
    <source>
        <dbReference type="Proteomes" id="UP000034696"/>
    </source>
</evidence>
<comment type="caution">
    <text evidence="1">The sequence shown here is derived from an EMBL/GenBank/DDBJ whole genome shotgun (WGS) entry which is preliminary data.</text>
</comment>
<dbReference type="EMBL" id="LCKT01000001">
    <property type="protein sequence ID" value="KKU05268.1"/>
    <property type="molecule type" value="Genomic_DNA"/>
</dbReference>
<dbReference type="Proteomes" id="UP000034696">
    <property type="component" value="Unassembled WGS sequence"/>
</dbReference>
<accession>A0A0G1PIP7</accession>
<reference evidence="1 2" key="1">
    <citation type="journal article" date="2015" name="Nature">
        <title>rRNA introns, odd ribosomes, and small enigmatic genomes across a large radiation of phyla.</title>
        <authorList>
            <person name="Brown C.T."/>
            <person name="Hug L.A."/>
            <person name="Thomas B.C."/>
            <person name="Sharon I."/>
            <person name="Castelle C.J."/>
            <person name="Singh A."/>
            <person name="Wilkins M.J."/>
            <person name="Williams K.H."/>
            <person name="Banfield J.F."/>
        </authorList>
    </citation>
    <scope>NUCLEOTIDE SEQUENCE [LARGE SCALE GENOMIC DNA]</scope>
</reference>